<dbReference type="Proteomes" id="UP000481858">
    <property type="component" value="Unassembled WGS sequence"/>
</dbReference>
<organism evidence="3 4">
    <name type="scientific">Xylaria multiplex</name>
    <dbReference type="NCBI Taxonomy" id="323545"/>
    <lineage>
        <taxon>Eukaryota</taxon>
        <taxon>Fungi</taxon>
        <taxon>Dikarya</taxon>
        <taxon>Ascomycota</taxon>
        <taxon>Pezizomycotina</taxon>
        <taxon>Sordariomycetes</taxon>
        <taxon>Xylariomycetidae</taxon>
        <taxon>Xylariales</taxon>
        <taxon>Xylariaceae</taxon>
        <taxon>Xylaria</taxon>
    </lineage>
</organism>
<gene>
    <name evidence="3" type="ORF">GQX73_g2737</name>
</gene>
<sequence length="461" mass="52473">MSAQTEIAELRGVASNLAGRMNWLIERIDDNDAQGIDTQDVKKKIRFFNAICESLGTVSTRWENLVSSMHAEFEANQQQLRITQADLDKNRVELEASQHELSEAQKRHDSKVEDLRRHRQKMDADWKITSQSQLTSHKLEESPKGLHVSNGSILSGLIERHDKKTEQLQQACEGRLMEIETELSTLRDQLDKAHKEPREAPGQLARNQDFRGGQDRLATVPPALQQKLIEQSSLQRRVDELQDQLKNVDEERVSHEETKALASELSLQIALGREDLRKALAERDQLKDTLAAKENSLESSRDIVKQLEARAGSKRQRGTPSSSMEDGADDYILPLVKRTQVDRAPSKSEREWHEKVEDLKGICYYYKLICPPEANISMGDSLAEFIRASDGDLSDALADFTSEAPAGTWYCFRQIADHCFDIPEALIKDDKCFIHKDKCFQIANARNKGRNSIYCRLKEYS</sequence>
<dbReference type="EMBL" id="WUBL01000019">
    <property type="protein sequence ID" value="KAF2970744.1"/>
    <property type="molecule type" value="Genomic_DNA"/>
</dbReference>
<evidence type="ECO:0000313" key="4">
    <source>
        <dbReference type="Proteomes" id="UP000481858"/>
    </source>
</evidence>
<feature type="coiled-coil region" evidence="1">
    <location>
        <begin position="87"/>
        <end position="121"/>
    </location>
</feature>
<protein>
    <submittedName>
        <fullName evidence="3">Uncharacterized protein</fullName>
    </submittedName>
</protein>
<keyword evidence="1" id="KW-0175">Coiled coil</keyword>
<reference evidence="3 4" key="1">
    <citation type="submission" date="2019-12" db="EMBL/GenBank/DDBJ databases">
        <title>Draft genome sequence of the ascomycete Xylaria multiplex DSM 110363.</title>
        <authorList>
            <person name="Buettner E."/>
            <person name="Kellner H."/>
        </authorList>
    </citation>
    <scope>NUCLEOTIDE SEQUENCE [LARGE SCALE GENOMIC DNA]</scope>
    <source>
        <strain evidence="3 4">DSM 110363</strain>
    </source>
</reference>
<accession>A0A7C8IYE0</accession>
<evidence type="ECO:0000256" key="1">
    <source>
        <dbReference type="SAM" id="Coils"/>
    </source>
</evidence>
<evidence type="ECO:0000313" key="3">
    <source>
        <dbReference type="EMBL" id="KAF2970744.1"/>
    </source>
</evidence>
<keyword evidence="4" id="KW-1185">Reference proteome</keyword>
<dbReference type="InParanoid" id="A0A7C8IYE0"/>
<proteinExistence type="predicted"/>
<feature type="region of interest" description="Disordered" evidence="2">
    <location>
        <begin position="190"/>
        <end position="215"/>
    </location>
</feature>
<dbReference type="AlphaFoldDB" id="A0A7C8IYE0"/>
<dbReference type="OrthoDB" id="4763749at2759"/>
<name>A0A7C8IYE0_9PEZI</name>
<feature type="region of interest" description="Disordered" evidence="2">
    <location>
        <begin position="307"/>
        <end position="329"/>
    </location>
</feature>
<evidence type="ECO:0000256" key="2">
    <source>
        <dbReference type="SAM" id="MobiDB-lite"/>
    </source>
</evidence>
<comment type="caution">
    <text evidence="3">The sequence shown here is derived from an EMBL/GenBank/DDBJ whole genome shotgun (WGS) entry which is preliminary data.</text>
</comment>
<feature type="compositionally biased region" description="Basic and acidic residues" evidence="2">
    <location>
        <begin position="190"/>
        <end position="199"/>
    </location>
</feature>